<sequence length="181" mass="20745">RNQGNANFHISCRLCRRRPQATVTAWTVQTDGGPVGWASRHVWEEQPRPERSEVHVIVPEQFRGLTLEDRHPNEPAAQCTADEWRLLCPLCRVPELPRETHQAGLLLVSREAADRAARRQNHDQLQMAIGAAAFPQTMQSLNLFFFVVRILARHRMWRPVFWLTSCLRCPVIALLLSAANQ</sequence>
<organism evidence="1 2">
    <name type="scientific">Ixodes persulcatus</name>
    <name type="common">Taiga tick</name>
    <dbReference type="NCBI Taxonomy" id="34615"/>
    <lineage>
        <taxon>Eukaryota</taxon>
        <taxon>Metazoa</taxon>
        <taxon>Ecdysozoa</taxon>
        <taxon>Arthropoda</taxon>
        <taxon>Chelicerata</taxon>
        <taxon>Arachnida</taxon>
        <taxon>Acari</taxon>
        <taxon>Parasitiformes</taxon>
        <taxon>Ixodida</taxon>
        <taxon>Ixodoidea</taxon>
        <taxon>Ixodidae</taxon>
        <taxon>Ixodinae</taxon>
        <taxon>Ixodes</taxon>
    </lineage>
</organism>
<dbReference type="EMBL" id="JABSTQ010011076">
    <property type="protein sequence ID" value="KAG0415370.1"/>
    <property type="molecule type" value="Genomic_DNA"/>
</dbReference>
<proteinExistence type="predicted"/>
<evidence type="ECO:0000313" key="1">
    <source>
        <dbReference type="EMBL" id="KAG0415370.1"/>
    </source>
</evidence>
<dbReference type="Proteomes" id="UP000805193">
    <property type="component" value="Unassembled WGS sequence"/>
</dbReference>
<name>A0AC60P7J6_IXOPE</name>
<evidence type="ECO:0000313" key="2">
    <source>
        <dbReference type="Proteomes" id="UP000805193"/>
    </source>
</evidence>
<feature type="non-terminal residue" evidence="1">
    <location>
        <position position="1"/>
    </location>
</feature>
<accession>A0AC60P7J6</accession>
<keyword evidence="2" id="KW-1185">Reference proteome</keyword>
<gene>
    <name evidence="1" type="ORF">HPB47_007448</name>
</gene>
<reference evidence="1 2" key="1">
    <citation type="journal article" date="2020" name="Cell">
        <title>Large-Scale Comparative Analyses of Tick Genomes Elucidate Their Genetic Diversity and Vector Capacities.</title>
        <authorList>
            <consortium name="Tick Genome and Microbiome Consortium (TIGMIC)"/>
            <person name="Jia N."/>
            <person name="Wang J."/>
            <person name="Shi W."/>
            <person name="Du L."/>
            <person name="Sun Y."/>
            <person name="Zhan W."/>
            <person name="Jiang J.F."/>
            <person name="Wang Q."/>
            <person name="Zhang B."/>
            <person name="Ji P."/>
            <person name="Bell-Sakyi L."/>
            <person name="Cui X.M."/>
            <person name="Yuan T.T."/>
            <person name="Jiang B.G."/>
            <person name="Yang W.F."/>
            <person name="Lam T.T."/>
            <person name="Chang Q.C."/>
            <person name="Ding S.J."/>
            <person name="Wang X.J."/>
            <person name="Zhu J.G."/>
            <person name="Ruan X.D."/>
            <person name="Zhao L."/>
            <person name="Wei J.T."/>
            <person name="Ye R.Z."/>
            <person name="Que T.C."/>
            <person name="Du C.H."/>
            <person name="Zhou Y.H."/>
            <person name="Cheng J.X."/>
            <person name="Dai P.F."/>
            <person name="Guo W.B."/>
            <person name="Han X.H."/>
            <person name="Huang E.J."/>
            <person name="Li L.F."/>
            <person name="Wei W."/>
            <person name="Gao Y.C."/>
            <person name="Liu J.Z."/>
            <person name="Shao H.Z."/>
            <person name="Wang X."/>
            <person name="Wang C.C."/>
            <person name="Yang T.C."/>
            <person name="Huo Q.B."/>
            <person name="Li W."/>
            <person name="Chen H.Y."/>
            <person name="Chen S.E."/>
            <person name="Zhou L.G."/>
            <person name="Ni X.B."/>
            <person name="Tian J.H."/>
            <person name="Sheng Y."/>
            <person name="Liu T."/>
            <person name="Pan Y.S."/>
            <person name="Xia L.Y."/>
            <person name="Li J."/>
            <person name="Zhao F."/>
            <person name="Cao W.C."/>
        </authorList>
    </citation>
    <scope>NUCLEOTIDE SEQUENCE [LARGE SCALE GENOMIC DNA]</scope>
    <source>
        <strain evidence="1">Iper-2018</strain>
    </source>
</reference>
<protein>
    <submittedName>
        <fullName evidence="1">Uncharacterized protein</fullName>
    </submittedName>
</protein>
<comment type="caution">
    <text evidence="1">The sequence shown here is derived from an EMBL/GenBank/DDBJ whole genome shotgun (WGS) entry which is preliminary data.</text>
</comment>